<sequence>LRTEADDLYKIRLRPVQDPITHAWRCGKAVVNAGGAFNQRFVTKAEYDESGPNICRQKYFKFC</sequence>
<accession>A0A0M3J916</accession>
<proteinExistence type="predicted"/>
<dbReference type="AlphaFoldDB" id="A0A0M3J916"/>
<dbReference type="WBParaSite" id="ASIM_0000407701-mRNA-1">
    <property type="protein sequence ID" value="ASIM_0000407701-mRNA-1"/>
    <property type="gene ID" value="ASIM_0000407701"/>
</dbReference>
<dbReference type="InterPro" id="IPR043129">
    <property type="entry name" value="ATPase_NBD"/>
</dbReference>
<organism evidence="1">
    <name type="scientific">Anisakis simplex</name>
    <name type="common">Herring worm</name>
    <dbReference type="NCBI Taxonomy" id="6269"/>
    <lineage>
        <taxon>Eukaryota</taxon>
        <taxon>Metazoa</taxon>
        <taxon>Ecdysozoa</taxon>
        <taxon>Nematoda</taxon>
        <taxon>Chromadorea</taxon>
        <taxon>Rhabditida</taxon>
        <taxon>Spirurina</taxon>
        <taxon>Ascaridomorpha</taxon>
        <taxon>Ascaridoidea</taxon>
        <taxon>Anisakidae</taxon>
        <taxon>Anisakis</taxon>
        <taxon>Anisakis simplex complex</taxon>
    </lineage>
</organism>
<name>A0A0M3J916_ANISI</name>
<protein>
    <submittedName>
        <fullName evidence="1">DAO domain-containing protein</fullName>
    </submittedName>
</protein>
<reference evidence="1" key="1">
    <citation type="submission" date="2017-02" db="UniProtKB">
        <authorList>
            <consortium name="WormBaseParasite"/>
        </authorList>
    </citation>
    <scope>IDENTIFICATION</scope>
</reference>
<evidence type="ECO:0000313" key="1">
    <source>
        <dbReference type="WBParaSite" id="ASIM_0000407701-mRNA-1"/>
    </source>
</evidence>
<dbReference type="SUPFAM" id="SSF53067">
    <property type="entry name" value="Actin-like ATPase domain"/>
    <property type="match status" value="1"/>
</dbReference>